<feature type="transmembrane region" description="Helical" evidence="1">
    <location>
        <begin position="87"/>
        <end position="113"/>
    </location>
</feature>
<accession>A0A2S3ZEA5</accession>
<gene>
    <name evidence="3" type="ORF">C3B61_12265</name>
</gene>
<feature type="transmembrane region" description="Helical" evidence="1">
    <location>
        <begin position="229"/>
        <end position="250"/>
    </location>
</feature>
<evidence type="ECO:0000256" key="2">
    <source>
        <dbReference type="SAM" id="SignalP"/>
    </source>
</evidence>
<keyword evidence="2" id="KW-0732">Signal</keyword>
<protein>
    <recommendedName>
        <fullName evidence="5">Preprotein translocase subunit SecY</fullName>
    </recommendedName>
</protein>
<name>A0A2S3ZEA5_9MICO</name>
<feature type="signal peptide" evidence="2">
    <location>
        <begin position="1"/>
        <end position="17"/>
    </location>
</feature>
<evidence type="ECO:0000313" key="3">
    <source>
        <dbReference type="EMBL" id="POH64655.1"/>
    </source>
</evidence>
<evidence type="ECO:0008006" key="5">
    <source>
        <dbReference type="Google" id="ProtNLM"/>
    </source>
</evidence>
<comment type="caution">
    <text evidence="3">The sequence shown here is derived from an EMBL/GenBank/DDBJ whole genome shotgun (WGS) entry which is preliminary data.</text>
</comment>
<keyword evidence="4" id="KW-1185">Reference proteome</keyword>
<dbReference type="EMBL" id="PPXD01000019">
    <property type="protein sequence ID" value="POH64655.1"/>
    <property type="molecule type" value="Genomic_DNA"/>
</dbReference>
<dbReference type="AlphaFoldDB" id="A0A2S3ZEA5"/>
<sequence>MSFVFLCCAIAIMSAFTPLSSSKPANRARELDAYARRLGVAVPVDTAERITGQLICRERALLTGGVIGVGLAVITALLLPGGFDAGYVPVLIFGGLGVGSSVGAALASAASAFTPFAGPRVARSSIPGYADYVPPLERWSGRVLPALALLAILAAWIAFSVGALGDARLSSAYIWGSAGAWLAYASIAGLLVSEALSRRILDRGQPSASATDLAWNDGLRSRALRDLHAVPLTLGFVSVLSTFFDIGFLGDYSGGVATAAVVGVGIPAILLAGGITLLIVDITSKPQQYYWRRLWADRAAGSPT</sequence>
<feature type="chain" id="PRO_5038750125" description="Preprotein translocase subunit SecY" evidence="2">
    <location>
        <begin position="18"/>
        <end position="304"/>
    </location>
</feature>
<dbReference type="Proteomes" id="UP000237340">
    <property type="component" value="Unassembled WGS sequence"/>
</dbReference>
<feature type="transmembrane region" description="Helical" evidence="1">
    <location>
        <begin position="173"/>
        <end position="193"/>
    </location>
</feature>
<organism evidence="3 4">
    <name type="scientific">Cryobacterium zongtaii</name>
    <dbReference type="NCBI Taxonomy" id="1259217"/>
    <lineage>
        <taxon>Bacteria</taxon>
        <taxon>Bacillati</taxon>
        <taxon>Actinomycetota</taxon>
        <taxon>Actinomycetes</taxon>
        <taxon>Micrococcales</taxon>
        <taxon>Microbacteriaceae</taxon>
        <taxon>Cryobacterium</taxon>
    </lineage>
</organism>
<evidence type="ECO:0000313" key="4">
    <source>
        <dbReference type="Proteomes" id="UP000237340"/>
    </source>
</evidence>
<feature type="transmembrane region" description="Helical" evidence="1">
    <location>
        <begin position="256"/>
        <end position="280"/>
    </location>
</feature>
<feature type="transmembrane region" description="Helical" evidence="1">
    <location>
        <begin position="143"/>
        <end position="161"/>
    </location>
</feature>
<keyword evidence="1" id="KW-1133">Transmembrane helix</keyword>
<dbReference type="RefSeq" id="WP_133160290.1">
    <property type="nucleotide sequence ID" value="NZ_PPXD01000019.1"/>
</dbReference>
<keyword evidence="1" id="KW-0812">Transmembrane</keyword>
<keyword evidence="1" id="KW-0472">Membrane</keyword>
<proteinExistence type="predicted"/>
<evidence type="ECO:0000256" key="1">
    <source>
        <dbReference type="SAM" id="Phobius"/>
    </source>
</evidence>
<reference evidence="3 4" key="1">
    <citation type="submission" date="2018-01" db="EMBL/GenBank/DDBJ databases">
        <title>Cryobacterium sp. nov., from glaciers in China.</title>
        <authorList>
            <person name="Liu Q."/>
            <person name="Xin Y.-H."/>
        </authorList>
    </citation>
    <scope>NUCLEOTIDE SEQUENCE [LARGE SCALE GENOMIC DNA]</scope>
    <source>
        <strain evidence="3 4">TMN-42</strain>
    </source>
</reference>